<comment type="caution">
    <text evidence="4">The sequence shown here is derived from an EMBL/GenBank/DDBJ whole genome shotgun (WGS) entry which is preliminary data.</text>
</comment>
<dbReference type="PANTHER" id="PTHR22911">
    <property type="entry name" value="ACYL-MALONYL CONDENSING ENZYME-RELATED"/>
    <property type="match status" value="1"/>
</dbReference>
<keyword evidence="2" id="KW-1133">Transmembrane helix</keyword>
<feature type="transmembrane region" description="Helical" evidence="2">
    <location>
        <begin position="77"/>
        <end position="94"/>
    </location>
</feature>
<proteinExistence type="inferred from homology"/>
<dbReference type="SUPFAM" id="SSF103481">
    <property type="entry name" value="Multidrug resistance efflux transporter EmrE"/>
    <property type="match status" value="2"/>
</dbReference>
<protein>
    <submittedName>
        <fullName evidence="4">DMT family transporter</fullName>
    </submittedName>
</protein>
<dbReference type="Pfam" id="PF00892">
    <property type="entry name" value="EamA"/>
    <property type="match status" value="2"/>
</dbReference>
<dbReference type="AlphaFoldDB" id="A0A6B0YTF4"/>
<keyword evidence="2" id="KW-0472">Membrane</keyword>
<dbReference type="InterPro" id="IPR037185">
    <property type="entry name" value="EmrE-like"/>
</dbReference>
<keyword evidence="2" id="KW-0812">Transmembrane</keyword>
<feature type="transmembrane region" description="Helical" evidence="2">
    <location>
        <begin position="170"/>
        <end position="188"/>
    </location>
</feature>
<evidence type="ECO:0000256" key="1">
    <source>
        <dbReference type="ARBA" id="ARBA00007362"/>
    </source>
</evidence>
<gene>
    <name evidence="4" type="ORF">F4Y42_12830</name>
</gene>
<feature type="transmembrane region" description="Helical" evidence="2">
    <location>
        <begin position="261"/>
        <end position="281"/>
    </location>
</feature>
<name>A0A6B0YTF4_9CHLR</name>
<dbReference type="Gene3D" id="1.10.3730.20">
    <property type="match status" value="1"/>
</dbReference>
<sequence>MTVAERRGLALVAIAVLFFSTSPVLVRWAARSVSSFEIAAGRLLVAGIVVSGVVLLRSRGAWGGSNWRGLLSSNWPRLALVGLVAALHFFFYAYSLEFTTITNSLAIMYTAPIWVALLSRFALREPLSKRKWLGILVAVLGVAVLSGFEPALAFFRQGGSASYNFTSRTLIGDLLALGSAVTYALYSIAGRSQRERFPLLLYAGAVYLLAALWLLPAAAATHTPGSFSWPAVASIVALGVFPLACGHTLYNAALRRVNATYVNLIATQEVLGGVLLGALLLREIPSFNSIIGGLITIGGILMVLL</sequence>
<evidence type="ECO:0000313" key="4">
    <source>
        <dbReference type="EMBL" id="MXY94320.1"/>
    </source>
</evidence>
<dbReference type="EMBL" id="VXRG01000107">
    <property type="protein sequence ID" value="MXY94320.1"/>
    <property type="molecule type" value="Genomic_DNA"/>
</dbReference>
<feature type="transmembrane region" description="Helical" evidence="2">
    <location>
        <begin position="135"/>
        <end position="155"/>
    </location>
</feature>
<comment type="similarity">
    <text evidence="1">Belongs to the EamA transporter family.</text>
</comment>
<feature type="transmembrane region" description="Helical" evidence="2">
    <location>
        <begin position="106"/>
        <end position="123"/>
    </location>
</feature>
<evidence type="ECO:0000256" key="2">
    <source>
        <dbReference type="SAM" id="Phobius"/>
    </source>
</evidence>
<feature type="transmembrane region" description="Helical" evidence="2">
    <location>
        <begin position="287"/>
        <end position="304"/>
    </location>
</feature>
<dbReference type="InterPro" id="IPR000620">
    <property type="entry name" value="EamA_dom"/>
</dbReference>
<dbReference type="GO" id="GO:0016020">
    <property type="term" value="C:membrane"/>
    <property type="evidence" value="ECO:0007669"/>
    <property type="project" value="InterPro"/>
</dbReference>
<reference evidence="4" key="1">
    <citation type="submission" date="2019-09" db="EMBL/GenBank/DDBJ databases">
        <title>Characterisation of the sponge microbiome using genome-centric metagenomics.</title>
        <authorList>
            <person name="Engelberts J.P."/>
            <person name="Robbins S.J."/>
            <person name="De Goeij J.M."/>
            <person name="Aranda M."/>
            <person name="Bell S.C."/>
            <person name="Webster N.S."/>
        </authorList>
    </citation>
    <scope>NUCLEOTIDE SEQUENCE</scope>
    <source>
        <strain evidence="4">SB0664_bin_27</strain>
    </source>
</reference>
<accession>A0A6B0YTF4</accession>
<feature type="transmembrane region" description="Helical" evidence="2">
    <location>
        <begin position="227"/>
        <end position="249"/>
    </location>
</feature>
<evidence type="ECO:0000259" key="3">
    <source>
        <dbReference type="Pfam" id="PF00892"/>
    </source>
</evidence>
<feature type="domain" description="EamA" evidence="3">
    <location>
        <begin position="7"/>
        <end position="146"/>
    </location>
</feature>
<organism evidence="4">
    <name type="scientific">Caldilineaceae bacterium SB0664_bin_27</name>
    <dbReference type="NCBI Taxonomy" id="2605260"/>
    <lineage>
        <taxon>Bacteria</taxon>
        <taxon>Bacillati</taxon>
        <taxon>Chloroflexota</taxon>
        <taxon>Caldilineae</taxon>
        <taxon>Caldilineales</taxon>
        <taxon>Caldilineaceae</taxon>
    </lineage>
</organism>
<feature type="transmembrane region" description="Helical" evidence="2">
    <location>
        <begin position="200"/>
        <end position="221"/>
    </location>
</feature>
<feature type="transmembrane region" description="Helical" evidence="2">
    <location>
        <begin position="39"/>
        <end position="56"/>
    </location>
</feature>
<feature type="domain" description="EamA" evidence="3">
    <location>
        <begin position="171"/>
        <end position="304"/>
    </location>
</feature>